<dbReference type="AlphaFoldDB" id="A0A078HGC7"/>
<feature type="compositionally biased region" description="Polar residues" evidence="1">
    <location>
        <begin position="156"/>
        <end position="185"/>
    </location>
</feature>
<feature type="region of interest" description="Disordered" evidence="1">
    <location>
        <begin position="205"/>
        <end position="256"/>
    </location>
</feature>
<accession>A0A078HGC7</accession>
<gene>
    <name evidence="3" type="primary">BnaA07g00940D</name>
    <name evidence="2" type="ORF">DARMORV10_A07P00870.1</name>
    <name evidence="3" type="ORF">GSBRNA2T00059439001</name>
</gene>
<dbReference type="STRING" id="3708.A0A078HGC7"/>
<feature type="region of interest" description="Disordered" evidence="1">
    <location>
        <begin position="289"/>
        <end position="309"/>
    </location>
</feature>
<dbReference type="EMBL" id="LK032363">
    <property type="protein sequence ID" value="CDY35893.1"/>
    <property type="molecule type" value="Genomic_DNA"/>
</dbReference>
<dbReference type="EMBL" id="HG994361">
    <property type="protein sequence ID" value="CAF2156750.1"/>
    <property type="molecule type" value="Genomic_DNA"/>
</dbReference>
<feature type="compositionally biased region" description="Low complexity" evidence="1">
    <location>
        <begin position="38"/>
        <end position="49"/>
    </location>
</feature>
<proteinExistence type="predicted"/>
<reference evidence="3" key="2">
    <citation type="submission" date="2014-06" db="EMBL/GenBank/DDBJ databases">
        <authorList>
            <person name="Genoscope - CEA"/>
        </authorList>
    </citation>
    <scope>NUCLEOTIDE SEQUENCE</scope>
</reference>
<keyword evidence="4" id="KW-1185">Reference proteome</keyword>
<organism evidence="3 4">
    <name type="scientific">Brassica napus</name>
    <name type="common">Rape</name>
    <dbReference type="NCBI Taxonomy" id="3708"/>
    <lineage>
        <taxon>Eukaryota</taxon>
        <taxon>Viridiplantae</taxon>
        <taxon>Streptophyta</taxon>
        <taxon>Embryophyta</taxon>
        <taxon>Tracheophyta</taxon>
        <taxon>Spermatophyta</taxon>
        <taxon>Magnoliopsida</taxon>
        <taxon>eudicotyledons</taxon>
        <taxon>Gunneridae</taxon>
        <taxon>Pentapetalae</taxon>
        <taxon>rosids</taxon>
        <taxon>malvids</taxon>
        <taxon>Brassicales</taxon>
        <taxon>Brassicaceae</taxon>
        <taxon>Brassiceae</taxon>
        <taxon>Brassica</taxon>
    </lineage>
</organism>
<evidence type="ECO:0000313" key="3">
    <source>
        <dbReference type="EMBL" id="CDY35893.1"/>
    </source>
</evidence>
<protein>
    <submittedName>
        <fullName evidence="2">(rape) hypothetical protein</fullName>
    </submittedName>
    <submittedName>
        <fullName evidence="3">BnaA07g00940D protein</fullName>
    </submittedName>
</protein>
<dbReference type="Proteomes" id="UP000028999">
    <property type="component" value="Unassembled WGS sequence"/>
</dbReference>
<feature type="compositionally biased region" description="Polar residues" evidence="1">
    <location>
        <begin position="136"/>
        <end position="148"/>
    </location>
</feature>
<feature type="region of interest" description="Disordered" evidence="1">
    <location>
        <begin position="12"/>
        <end position="62"/>
    </location>
</feature>
<dbReference type="Gramene" id="CDY35893">
    <property type="protein sequence ID" value="CDY35893"/>
    <property type="gene ID" value="GSBRNA2T00059439001"/>
</dbReference>
<evidence type="ECO:0000256" key="1">
    <source>
        <dbReference type="SAM" id="MobiDB-lite"/>
    </source>
</evidence>
<sequence length="309" mass="32460">MQFCWVLPGRASAVQPSSSTSGDALLSPPFPPDPPDQTSPLSLHLFPPLTSTPPPSHSEIRRSHLSNSPIDIVMSPALGSPPSAAIAGTTTQFGSLAEIDSLLTVPATGNPNPLSSSSPTTGSQTPHPNLHCSLAEPNSNNLKTIQPNLSPPLLSNHASSSYALSNQQSPSPPINTFTSNSQPKTSISLPLHLIKPLPTSPSAFKTPSFAPSLANNPLHATAESPSDKPTKPSLKRTRSSPTLSPPALPKISYQSSKHPPFVPFPEVSTIQYLKNSPFLAPPSSTKKPFLPLLNLGDPLQSTGDPPFSF</sequence>
<evidence type="ECO:0000313" key="4">
    <source>
        <dbReference type="Proteomes" id="UP000028999"/>
    </source>
</evidence>
<evidence type="ECO:0000313" key="2">
    <source>
        <dbReference type="EMBL" id="CAF2156750.1"/>
    </source>
</evidence>
<feature type="compositionally biased region" description="Low complexity" evidence="1">
    <location>
        <begin position="108"/>
        <end position="128"/>
    </location>
</feature>
<reference evidence="2" key="3">
    <citation type="submission" date="2021-01" db="EMBL/GenBank/DDBJ databases">
        <authorList>
            <consortium name="Genoscope - CEA"/>
            <person name="William W."/>
        </authorList>
    </citation>
    <scope>NUCLEOTIDE SEQUENCE</scope>
</reference>
<feature type="region of interest" description="Disordered" evidence="1">
    <location>
        <begin position="104"/>
        <end position="185"/>
    </location>
</feature>
<dbReference type="Proteomes" id="UP001295469">
    <property type="component" value="Chromosome A07"/>
</dbReference>
<name>A0A078HGC7_BRANA</name>
<dbReference type="PaxDb" id="3708-A0A078HGC7"/>
<reference evidence="3 4" key="1">
    <citation type="journal article" date="2014" name="Science">
        <title>Plant genetics. Early allopolyploid evolution in the post-Neolithic Brassica napus oilseed genome.</title>
        <authorList>
            <person name="Chalhoub B."/>
            <person name="Denoeud F."/>
            <person name="Liu S."/>
            <person name="Parkin I.A."/>
            <person name="Tang H."/>
            <person name="Wang X."/>
            <person name="Chiquet J."/>
            <person name="Belcram H."/>
            <person name="Tong C."/>
            <person name="Samans B."/>
            <person name="Correa M."/>
            <person name="Da Silva C."/>
            <person name="Just J."/>
            <person name="Falentin C."/>
            <person name="Koh C.S."/>
            <person name="Le Clainche I."/>
            <person name="Bernard M."/>
            <person name="Bento P."/>
            <person name="Noel B."/>
            <person name="Labadie K."/>
            <person name="Alberti A."/>
            <person name="Charles M."/>
            <person name="Arnaud D."/>
            <person name="Guo H."/>
            <person name="Daviaud C."/>
            <person name="Alamery S."/>
            <person name="Jabbari K."/>
            <person name="Zhao M."/>
            <person name="Edger P.P."/>
            <person name="Chelaifa H."/>
            <person name="Tack D."/>
            <person name="Lassalle G."/>
            <person name="Mestiri I."/>
            <person name="Schnel N."/>
            <person name="Le Paslier M.C."/>
            <person name="Fan G."/>
            <person name="Renault V."/>
            <person name="Bayer P.E."/>
            <person name="Golicz A.A."/>
            <person name="Manoli S."/>
            <person name="Lee T.H."/>
            <person name="Thi V.H."/>
            <person name="Chalabi S."/>
            <person name="Hu Q."/>
            <person name="Fan C."/>
            <person name="Tollenaere R."/>
            <person name="Lu Y."/>
            <person name="Battail C."/>
            <person name="Shen J."/>
            <person name="Sidebottom C.H."/>
            <person name="Wang X."/>
            <person name="Canaguier A."/>
            <person name="Chauveau A."/>
            <person name="Berard A."/>
            <person name="Deniot G."/>
            <person name="Guan M."/>
            <person name="Liu Z."/>
            <person name="Sun F."/>
            <person name="Lim Y.P."/>
            <person name="Lyons E."/>
            <person name="Town C.D."/>
            <person name="Bancroft I."/>
            <person name="Wang X."/>
            <person name="Meng J."/>
            <person name="Ma J."/>
            <person name="Pires J.C."/>
            <person name="King G.J."/>
            <person name="Brunel D."/>
            <person name="Delourme R."/>
            <person name="Renard M."/>
            <person name="Aury J.M."/>
            <person name="Adams K.L."/>
            <person name="Batley J."/>
            <person name="Snowdon R.J."/>
            <person name="Tost J."/>
            <person name="Edwards D."/>
            <person name="Zhou Y."/>
            <person name="Hua W."/>
            <person name="Sharpe A.G."/>
            <person name="Paterson A.H."/>
            <person name="Guan C."/>
            <person name="Wincker P."/>
        </authorList>
    </citation>
    <scope>NUCLEOTIDE SEQUENCE [LARGE SCALE GENOMIC DNA]</scope>
    <source>
        <strain evidence="4">cv. Darmor-bzh</strain>
    </source>
</reference>
<feature type="compositionally biased region" description="Pro residues" evidence="1">
    <location>
        <begin position="28"/>
        <end position="37"/>
    </location>
</feature>